<protein>
    <recommendedName>
        <fullName evidence="7">RNase III domain-containing protein</fullName>
    </recommendedName>
</protein>
<proteinExistence type="predicted"/>
<dbReference type="SMART" id="SM00535">
    <property type="entry name" value="RIBOc"/>
    <property type="match status" value="1"/>
</dbReference>
<dbReference type="GO" id="GO:0005737">
    <property type="term" value="C:cytoplasm"/>
    <property type="evidence" value="ECO:0007669"/>
    <property type="project" value="TreeGrafter"/>
</dbReference>
<dbReference type="PROSITE" id="PS00517">
    <property type="entry name" value="RNASE_3_1"/>
    <property type="match status" value="1"/>
</dbReference>
<evidence type="ECO:0000256" key="3">
    <source>
        <dbReference type="ARBA" id="ARBA00022723"/>
    </source>
</evidence>
<sequence>RLEDIDRWDDFAKLYNEQAKSNTVCFRPFTADPGLGDLNRVERSIGYKFKEKRLLAEALTHATSIKPQTSCYQRLEFLGDAVLDMLVARHWAQKYPISGPGKIHAIKAASINNQILGVMCIRLGLHQHILHMSSELSSDIKRAVYTLNDAMEDARATPAGEPEGEFWEDFNYSKVLGDVLESVFGAVYVDSGFDFSEVEGVFERCIKPMLQKHISMATLKGHPVTALISRVQNEGCSEVTLKNITDPSS</sequence>
<evidence type="ECO:0000259" key="7">
    <source>
        <dbReference type="PROSITE" id="PS50142"/>
    </source>
</evidence>
<dbReference type="PANTHER" id="PTHR14950">
    <property type="entry name" value="DICER-RELATED"/>
    <property type="match status" value="1"/>
</dbReference>
<reference evidence="8" key="1">
    <citation type="journal article" date="2020" name="Fungal Divers.">
        <title>Resolving the Mortierellaceae phylogeny through synthesis of multi-gene phylogenetics and phylogenomics.</title>
        <authorList>
            <person name="Vandepol N."/>
            <person name="Liber J."/>
            <person name="Desiro A."/>
            <person name="Na H."/>
            <person name="Kennedy M."/>
            <person name="Barry K."/>
            <person name="Grigoriev I.V."/>
            <person name="Miller A.N."/>
            <person name="O'Donnell K."/>
            <person name="Stajich J.E."/>
            <person name="Bonito G."/>
        </authorList>
    </citation>
    <scope>NUCLEOTIDE SEQUENCE</scope>
    <source>
        <strain evidence="8">MES-2147</strain>
    </source>
</reference>
<name>A0A9P6MC22_9FUNG</name>
<comment type="cofactor">
    <cofactor evidence="2">
        <name>Mg(2+)</name>
        <dbReference type="ChEBI" id="CHEBI:18420"/>
    </cofactor>
</comment>
<feature type="non-terminal residue" evidence="8">
    <location>
        <position position="249"/>
    </location>
</feature>
<evidence type="ECO:0000313" key="8">
    <source>
        <dbReference type="EMBL" id="KAF9991726.1"/>
    </source>
</evidence>
<dbReference type="InterPro" id="IPR036389">
    <property type="entry name" value="RNase_III_sf"/>
</dbReference>
<evidence type="ECO:0000256" key="5">
    <source>
        <dbReference type="ARBA" id="ARBA00022842"/>
    </source>
</evidence>
<keyword evidence="5" id="KW-0460">Magnesium</keyword>
<organism evidence="8 9">
    <name type="scientific">Modicella reniformis</name>
    <dbReference type="NCBI Taxonomy" id="1440133"/>
    <lineage>
        <taxon>Eukaryota</taxon>
        <taxon>Fungi</taxon>
        <taxon>Fungi incertae sedis</taxon>
        <taxon>Mucoromycota</taxon>
        <taxon>Mortierellomycotina</taxon>
        <taxon>Mortierellomycetes</taxon>
        <taxon>Mortierellales</taxon>
        <taxon>Mortierellaceae</taxon>
        <taxon>Modicella</taxon>
    </lineage>
</organism>
<dbReference type="Pfam" id="PF00636">
    <property type="entry name" value="Ribonuclease_3"/>
    <property type="match status" value="1"/>
</dbReference>
<comment type="cofactor">
    <cofactor evidence="1">
        <name>Mn(2+)</name>
        <dbReference type="ChEBI" id="CHEBI:29035"/>
    </cofactor>
</comment>
<accession>A0A9P6MC22</accession>
<dbReference type="GO" id="GO:0030422">
    <property type="term" value="P:siRNA processing"/>
    <property type="evidence" value="ECO:0007669"/>
    <property type="project" value="TreeGrafter"/>
</dbReference>
<dbReference type="SUPFAM" id="SSF69065">
    <property type="entry name" value="RNase III domain-like"/>
    <property type="match status" value="1"/>
</dbReference>
<dbReference type="GO" id="GO:0004525">
    <property type="term" value="F:ribonuclease III activity"/>
    <property type="evidence" value="ECO:0007669"/>
    <property type="project" value="InterPro"/>
</dbReference>
<dbReference type="OrthoDB" id="416741at2759"/>
<comment type="caution">
    <text evidence="8">The sequence shown here is derived from an EMBL/GenBank/DDBJ whole genome shotgun (WGS) entry which is preliminary data.</text>
</comment>
<dbReference type="GO" id="GO:0003723">
    <property type="term" value="F:RNA binding"/>
    <property type="evidence" value="ECO:0007669"/>
    <property type="project" value="UniProtKB-KW"/>
</dbReference>
<dbReference type="PROSITE" id="PS50142">
    <property type="entry name" value="RNASE_3_2"/>
    <property type="match status" value="1"/>
</dbReference>
<dbReference type="AlphaFoldDB" id="A0A9P6MC22"/>
<gene>
    <name evidence="8" type="ORF">BGZ65_000176</name>
</gene>
<feature type="non-terminal residue" evidence="8">
    <location>
        <position position="1"/>
    </location>
</feature>
<keyword evidence="6" id="KW-0694">RNA-binding</keyword>
<keyword evidence="4" id="KW-0378">Hydrolase</keyword>
<evidence type="ECO:0000313" key="9">
    <source>
        <dbReference type="Proteomes" id="UP000749646"/>
    </source>
</evidence>
<feature type="domain" description="RNase III" evidence="7">
    <location>
        <begin position="38"/>
        <end position="192"/>
    </location>
</feature>
<dbReference type="GO" id="GO:0005634">
    <property type="term" value="C:nucleus"/>
    <property type="evidence" value="ECO:0007669"/>
    <property type="project" value="TreeGrafter"/>
</dbReference>
<dbReference type="PANTHER" id="PTHR14950:SF37">
    <property type="entry name" value="ENDORIBONUCLEASE DICER"/>
    <property type="match status" value="1"/>
</dbReference>
<dbReference type="Proteomes" id="UP000749646">
    <property type="component" value="Unassembled WGS sequence"/>
</dbReference>
<dbReference type="GO" id="GO:0046872">
    <property type="term" value="F:metal ion binding"/>
    <property type="evidence" value="ECO:0007669"/>
    <property type="project" value="UniProtKB-KW"/>
</dbReference>
<evidence type="ECO:0000256" key="1">
    <source>
        <dbReference type="ARBA" id="ARBA00001936"/>
    </source>
</evidence>
<evidence type="ECO:0000256" key="2">
    <source>
        <dbReference type="ARBA" id="ARBA00001946"/>
    </source>
</evidence>
<keyword evidence="3" id="KW-0479">Metal-binding</keyword>
<dbReference type="EMBL" id="JAAAHW010002564">
    <property type="protein sequence ID" value="KAF9991726.1"/>
    <property type="molecule type" value="Genomic_DNA"/>
</dbReference>
<evidence type="ECO:0000256" key="6">
    <source>
        <dbReference type="ARBA" id="ARBA00022884"/>
    </source>
</evidence>
<dbReference type="FunFam" id="1.10.1520.10:FF:000004">
    <property type="entry name" value="Endoribonuclease dicer-like 1"/>
    <property type="match status" value="1"/>
</dbReference>
<keyword evidence="9" id="KW-1185">Reference proteome</keyword>
<dbReference type="CDD" id="cd00593">
    <property type="entry name" value="RIBOc"/>
    <property type="match status" value="1"/>
</dbReference>
<evidence type="ECO:0000256" key="4">
    <source>
        <dbReference type="ARBA" id="ARBA00022801"/>
    </source>
</evidence>
<dbReference type="InterPro" id="IPR000999">
    <property type="entry name" value="RNase_III_dom"/>
</dbReference>
<dbReference type="Gene3D" id="1.10.1520.10">
    <property type="entry name" value="Ribonuclease III domain"/>
    <property type="match status" value="1"/>
</dbReference>